<sequence>MGVGNWRLKVTGLGPMEGNHERDQGLPWTIVSVEEEESCSTISKIMITYTTVFYMDLQINHTDLFITKYHFRIEYVWDNIIQFMLSQTFQRGFEFVKFPFNTATLT</sequence>
<name>A0A067QYC4_ZOONE</name>
<reference evidence="1 2" key="1">
    <citation type="journal article" date="2014" name="Nat. Commun.">
        <title>Molecular traces of alternative social organization in a termite genome.</title>
        <authorList>
            <person name="Terrapon N."/>
            <person name="Li C."/>
            <person name="Robertson H.M."/>
            <person name="Ji L."/>
            <person name="Meng X."/>
            <person name="Booth W."/>
            <person name="Chen Z."/>
            <person name="Childers C.P."/>
            <person name="Glastad K.M."/>
            <person name="Gokhale K."/>
            <person name="Gowin J."/>
            <person name="Gronenberg W."/>
            <person name="Hermansen R.A."/>
            <person name="Hu H."/>
            <person name="Hunt B.G."/>
            <person name="Huylmans A.K."/>
            <person name="Khalil S.M."/>
            <person name="Mitchell R.D."/>
            <person name="Munoz-Torres M.C."/>
            <person name="Mustard J.A."/>
            <person name="Pan H."/>
            <person name="Reese J.T."/>
            <person name="Scharf M.E."/>
            <person name="Sun F."/>
            <person name="Vogel H."/>
            <person name="Xiao J."/>
            <person name="Yang W."/>
            <person name="Yang Z."/>
            <person name="Yang Z."/>
            <person name="Zhou J."/>
            <person name="Zhu J."/>
            <person name="Brent C.S."/>
            <person name="Elsik C.G."/>
            <person name="Goodisman M.A."/>
            <person name="Liberles D.A."/>
            <person name="Roe R.M."/>
            <person name="Vargo E.L."/>
            <person name="Vilcinskas A."/>
            <person name="Wang J."/>
            <person name="Bornberg-Bauer E."/>
            <person name="Korb J."/>
            <person name="Zhang G."/>
            <person name="Liebig J."/>
        </authorList>
    </citation>
    <scope>NUCLEOTIDE SEQUENCE [LARGE SCALE GENOMIC DNA]</scope>
    <source>
        <tissue evidence="1">Whole organism</tissue>
    </source>
</reference>
<evidence type="ECO:0000313" key="1">
    <source>
        <dbReference type="EMBL" id="KDR11230.1"/>
    </source>
</evidence>
<dbReference type="InParanoid" id="A0A067QYC4"/>
<evidence type="ECO:0000313" key="2">
    <source>
        <dbReference type="Proteomes" id="UP000027135"/>
    </source>
</evidence>
<protein>
    <submittedName>
        <fullName evidence="1">Uncharacterized protein</fullName>
    </submittedName>
</protein>
<gene>
    <name evidence="1" type="ORF">L798_14400</name>
</gene>
<dbReference type="AlphaFoldDB" id="A0A067QYC4"/>
<accession>A0A067QYC4</accession>
<dbReference type="Proteomes" id="UP000027135">
    <property type="component" value="Unassembled WGS sequence"/>
</dbReference>
<dbReference type="EMBL" id="KK853110">
    <property type="protein sequence ID" value="KDR11230.1"/>
    <property type="molecule type" value="Genomic_DNA"/>
</dbReference>
<proteinExistence type="predicted"/>
<keyword evidence="2" id="KW-1185">Reference proteome</keyword>
<organism evidence="1 2">
    <name type="scientific">Zootermopsis nevadensis</name>
    <name type="common">Dampwood termite</name>
    <dbReference type="NCBI Taxonomy" id="136037"/>
    <lineage>
        <taxon>Eukaryota</taxon>
        <taxon>Metazoa</taxon>
        <taxon>Ecdysozoa</taxon>
        <taxon>Arthropoda</taxon>
        <taxon>Hexapoda</taxon>
        <taxon>Insecta</taxon>
        <taxon>Pterygota</taxon>
        <taxon>Neoptera</taxon>
        <taxon>Polyneoptera</taxon>
        <taxon>Dictyoptera</taxon>
        <taxon>Blattodea</taxon>
        <taxon>Blattoidea</taxon>
        <taxon>Termitoidae</taxon>
        <taxon>Termopsidae</taxon>
        <taxon>Zootermopsis</taxon>
    </lineage>
</organism>